<evidence type="ECO:0000313" key="2">
    <source>
        <dbReference type="EMBL" id="GCF07524.1"/>
    </source>
</evidence>
<dbReference type="AlphaFoldDB" id="A0A5A5T9D5"/>
<dbReference type="Proteomes" id="UP000322530">
    <property type="component" value="Unassembled WGS sequence"/>
</dbReference>
<accession>A0A5A5T9D5</accession>
<protein>
    <recommendedName>
        <fullName evidence="1">Transglycosylase SLT domain-containing protein</fullName>
    </recommendedName>
</protein>
<comment type="caution">
    <text evidence="2">The sequence shown here is derived from an EMBL/GenBank/DDBJ whole genome shotgun (WGS) entry which is preliminary data.</text>
</comment>
<dbReference type="Gene3D" id="1.10.530.10">
    <property type="match status" value="1"/>
</dbReference>
<dbReference type="InterPro" id="IPR043992">
    <property type="entry name" value="SLT_3"/>
</dbReference>
<organism evidence="2 3">
    <name type="scientific">Dictyobacter arantiisoli</name>
    <dbReference type="NCBI Taxonomy" id="2014874"/>
    <lineage>
        <taxon>Bacteria</taxon>
        <taxon>Bacillati</taxon>
        <taxon>Chloroflexota</taxon>
        <taxon>Ktedonobacteria</taxon>
        <taxon>Ktedonobacterales</taxon>
        <taxon>Dictyobacteraceae</taxon>
        <taxon>Dictyobacter</taxon>
    </lineage>
</organism>
<gene>
    <name evidence="2" type="ORF">KDI_10880</name>
</gene>
<evidence type="ECO:0000313" key="3">
    <source>
        <dbReference type="Proteomes" id="UP000322530"/>
    </source>
</evidence>
<evidence type="ECO:0000259" key="1">
    <source>
        <dbReference type="Pfam" id="PF18896"/>
    </source>
</evidence>
<dbReference type="Pfam" id="PF18896">
    <property type="entry name" value="SLT_3"/>
    <property type="match status" value="1"/>
</dbReference>
<dbReference type="EMBL" id="BIXY01000011">
    <property type="protein sequence ID" value="GCF07524.1"/>
    <property type="molecule type" value="Genomic_DNA"/>
</dbReference>
<dbReference type="SUPFAM" id="SSF53955">
    <property type="entry name" value="Lysozyme-like"/>
    <property type="match status" value="1"/>
</dbReference>
<dbReference type="RefSeq" id="WP_235932496.1">
    <property type="nucleotide sequence ID" value="NZ_BIXY01000011.1"/>
</dbReference>
<sequence>MNLHQNVQITSKKQNTLFIKVSMALLLSMTLLAGVLGFHAPQTHAATNDAYVTSAINDAFGSYSGQALRIAQCESTMNPGATNSMAIGNSHAEGLFQILYPSTWSGTSQAGASPYDARANARAAFEIFKRDGYSWREWQCQP</sequence>
<feature type="domain" description="Transglycosylase SLT" evidence="1">
    <location>
        <begin position="68"/>
        <end position="138"/>
    </location>
</feature>
<proteinExistence type="predicted"/>
<dbReference type="InterPro" id="IPR023346">
    <property type="entry name" value="Lysozyme-like_dom_sf"/>
</dbReference>
<keyword evidence="3" id="KW-1185">Reference proteome</keyword>
<reference evidence="2 3" key="1">
    <citation type="submission" date="2019-01" db="EMBL/GenBank/DDBJ databases">
        <title>Draft genome sequence of Dictyobacter sp. Uno17.</title>
        <authorList>
            <person name="Wang C.M."/>
            <person name="Zheng Y."/>
            <person name="Sakai Y."/>
            <person name="Abe K."/>
            <person name="Yokota A."/>
            <person name="Yabe S."/>
        </authorList>
    </citation>
    <scope>NUCLEOTIDE SEQUENCE [LARGE SCALE GENOMIC DNA]</scope>
    <source>
        <strain evidence="2 3">Uno17</strain>
    </source>
</reference>
<name>A0A5A5T9D5_9CHLR</name>